<feature type="compositionally biased region" description="Low complexity" evidence="1">
    <location>
        <begin position="292"/>
        <end position="304"/>
    </location>
</feature>
<evidence type="ECO:0000313" key="2">
    <source>
        <dbReference type="Ensembl" id="ENSSTUP00000024508.1"/>
    </source>
</evidence>
<protein>
    <submittedName>
        <fullName evidence="2">Uncharacterized protein</fullName>
    </submittedName>
</protein>
<keyword evidence="3" id="KW-1185">Reference proteome</keyword>
<organism evidence="2 3">
    <name type="scientific">Salmo trutta</name>
    <name type="common">Brown trout</name>
    <dbReference type="NCBI Taxonomy" id="8032"/>
    <lineage>
        <taxon>Eukaryota</taxon>
        <taxon>Metazoa</taxon>
        <taxon>Chordata</taxon>
        <taxon>Craniata</taxon>
        <taxon>Vertebrata</taxon>
        <taxon>Euteleostomi</taxon>
        <taxon>Actinopterygii</taxon>
        <taxon>Neopterygii</taxon>
        <taxon>Teleostei</taxon>
        <taxon>Protacanthopterygii</taxon>
        <taxon>Salmoniformes</taxon>
        <taxon>Salmonidae</taxon>
        <taxon>Salmoninae</taxon>
        <taxon>Salmo</taxon>
    </lineage>
</organism>
<name>A0A673XSN5_SALTR</name>
<dbReference type="GO" id="GO:0005829">
    <property type="term" value="C:cytosol"/>
    <property type="evidence" value="ECO:0007669"/>
    <property type="project" value="TreeGrafter"/>
</dbReference>
<dbReference type="GeneTree" id="ENSGT00940000166332"/>
<feature type="compositionally biased region" description="Basic and acidic residues" evidence="1">
    <location>
        <begin position="250"/>
        <end position="283"/>
    </location>
</feature>
<dbReference type="OMA" id="CNHGAVD"/>
<dbReference type="Ensembl" id="ENSSTUT00000025700.1">
    <property type="protein sequence ID" value="ENSSTUP00000024508.1"/>
    <property type="gene ID" value="ENSSTUG00000010722.1"/>
</dbReference>
<dbReference type="PANTHER" id="PTHR22605">
    <property type="entry name" value="RZ-TYPE DOMAIN-CONTAINING PROTEIN"/>
    <property type="match status" value="1"/>
</dbReference>
<feature type="compositionally biased region" description="Polar residues" evidence="1">
    <location>
        <begin position="50"/>
        <end position="73"/>
    </location>
</feature>
<proteinExistence type="predicted"/>
<feature type="region of interest" description="Disordered" evidence="1">
    <location>
        <begin position="27"/>
        <end position="102"/>
    </location>
</feature>
<dbReference type="InParanoid" id="A0A673XSN5"/>
<evidence type="ECO:0000313" key="3">
    <source>
        <dbReference type="Proteomes" id="UP000472277"/>
    </source>
</evidence>
<feature type="compositionally biased region" description="Polar residues" evidence="1">
    <location>
        <begin position="239"/>
        <end position="249"/>
    </location>
</feature>
<feature type="compositionally biased region" description="Low complexity" evidence="1">
    <location>
        <begin position="149"/>
        <end position="165"/>
    </location>
</feature>
<dbReference type="GO" id="GO:0002040">
    <property type="term" value="P:sprouting angiogenesis"/>
    <property type="evidence" value="ECO:0007669"/>
    <property type="project" value="TreeGrafter"/>
</dbReference>
<feature type="compositionally biased region" description="Basic residues" evidence="1">
    <location>
        <begin position="74"/>
        <end position="88"/>
    </location>
</feature>
<feature type="compositionally biased region" description="Low complexity" evidence="1">
    <location>
        <begin position="122"/>
        <end position="134"/>
    </location>
</feature>
<dbReference type="PANTHER" id="PTHR22605:SF18">
    <property type="entry name" value="E3 UBIQUITIN-PROTEIN LIGASE RNF213-ALPHA"/>
    <property type="match status" value="1"/>
</dbReference>
<reference evidence="2" key="2">
    <citation type="submission" date="2025-08" db="UniProtKB">
        <authorList>
            <consortium name="Ensembl"/>
        </authorList>
    </citation>
    <scope>IDENTIFICATION</scope>
</reference>
<dbReference type="GO" id="GO:0006511">
    <property type="term" value="P:ubiquitin-dependent protein catabolic process"/>
    <property type="evidence" value="ECO:0007669"/>
    <property type="project" value="TreeGrafter"/>
</dbReference>
<dbReference type="GO" id="GO:0004842">
    <property type="term" value="F:ubiquitin-protein transferase activity"/>
    <property type="evidence" value="ECO:0007669"/>
    <property type="project" value="InterPro"/>
</dbReference>
<feature type="compositionally biased region" description="Basic and acidic residues" evidence="1">
    <location>
        <begin position="377"/>
        <end position="394"/>
    </location>
</feature>
<dbReference type="Proteomes" id="UP000472277">
    <property type="component" value="Chromosome 1"/>
</dbReference>
<feature type="region of interest" description="Disordered" evidence="1">
    <location>
        <begin position="116"/>
        <end position="410"/>
    </location>
</feature>
<dbReference type="InterPro" id="IPR031248">
    <property type="entry name" value="RNF213"/>
</dbReference>
<dbReference type="AlphaFoldDB" id="A0A673XSN5"/>
<dbReference type="GO" id="GO:0005730">
    <property type="term" value="C:nucleolus"/>
    <property type="evidence" value="ECO:0007669"/>
    <property type="project" value="TreeGrafter"/>
</dbReference>
<sequence length="867" mass="96539">MKCTGCGRVSFEKTARFCSQCGHQLAAQPLTKEPEPSLESVNEKTEMESDVSTLNNQETNTSPKRPNEDPNSNPKKKRKKRKRTKKKKDGGPASLISDQLTSDLLDISLMDSLGNNRKQEVAESSDSDASAMDETPNSLHDTSALVEKPASASASSAAPSTISPSGNTSDNQHPPSTTSSQPEASAESQPAAGKDQQSSEEKDLSQSPTKQTSMSAPNDTPASLTDSAGKSTTTTTPPLQSASVVSAKTTDQKAPKAADVKTTDQKAPKAADVKTTKNKKDVANSKQTNLDQNANVNQNAKQNQTRQDKQKGTDDQQNQDLKHTTAGNEMVFGSQKKSEVESRGSSVDPQVENMEVQQQPSRGGGDASSPTPQSPGVKKEKQKDNKSDDSETKGQDVPPPKRIPSGKKQVSASERLTIYFHAVLSKDFKLNPDEDRIFIRAGGNIGNWDTNSVELTMSKDLGEHGFLVEGSLTTTKSNATVSIPYKYLVYKHKKQKYEFEYIYNLDSNYPTTNRCLFVNSHLLNEEGDWHQYDDIICVEPSKNVLKWLKDALWPEQRKSVIEGREIAGKVMLESIFDLLRSWTDINFKSFLSQLNQFYQIYGNPFVYEETHKKWCSLDYDEKDVRKLLKQFMLHNVVPQLQKEGEGKSCFIQDPMRAAVVMLYVWKQYGLKLDHGESTRLCTALCLPKLPKDSFLQYWTDFAQAVSGLKNLPDMLVTLINSVKTEGPRWILVLPLLHLLKGFSKPFTPISTTVTPKYEQSWAGLQGLKAGNMAGNMALNSQDRRAMLNLMKNNGHLVEMDRLVSRSWMCLLPIEDLMECSVLINVELLDLLHVFTLRAPQDVTYSNNQYVSDTLSHIQSNLIEEKYR</sequence>
<reference evidence="2" key="3">
    <citation type="submission" date="2025-09" db="UniProtKB">
        <authorList>
            <consortium name="Ensembl"/>
        </authorList>
    </citation>
    <scope>IDENTIFICATION</scope>
</reference>
<dbReference type="GO" id="GO:0016887">
    <property type="term" value="F:ATP hydrolysis activity"/>
    <property type="evidence" value="ECO:0007669"/>
    <property type="project" value="InterPro"/>
</dbReference>
<feature type="compositionally biased region" description="Polar residues" evidence="1">
    <location>
        <begin position="166"/>
        <end position="188"/>
    </location>
</feature>
<dbReference type="GO" id="GO:0016020">
    <property type="term" value="C:membrane"/>
    <property type="evidence" value="ECO:0007669"/>
    <property type="project" value="TreeGrafter"/>
</dbReference>
<evidence type="ECO:0000256" key="1">
    <source>
        <dbReference type="SAM" id="MobiDB-lite"/>
    </source>
</evidence>
<dbReference type="GO" id="GO:2000051">
    <property type="term" value="P:negative regulation of non-canonical Wnt signaling pathway"/>
    <property type="evidence" value="ECO:0007669"/>
    <property type="project" value="TreeGrafter"/>
</dbReference>
<reference evidence="2" key="1">
    <citation type="submission" date="2021-04" db="EMBL/GenBank/DDBJ databases">
        <authorList>
            <consortium name="Wellcome Sanger Institute Data Sharing"/>
        </authorList>
    </citation>
    <scope>NUCLEOTIDE SEQUENCE [LARGE SCALE GENOMIC DNA]</scope>
</reference>
<accession>A0A673XSN5</accession>
<feature type="compositionally biased region" description="Polar residues" evidence="1">
    <location>
        <begin position="205"/>
        <end position="231"/>
    </location>
</feature>